<feature type="compositionally biased region" description="Basic and acidic residues" evidence="1">
    <location>
        <begin position="697"/>
        <end position="740"/>
    </location>
</feature>
<dbReference type="OrthoDB" id="4070583at2759"/>
<accession>A0A642UNG2</accession>
<dbReference type="RefSeq" id="XP_034010601.1">
    <property type="nucleotide sequence ID" value="XM_034157532.1"/>
</dbReference>
<dbReference type="OMA" id="YELKWAG"/>
<comment type="caution">
    <text evidence="2">The sequence shown here is derived from an EMBL/GenBank/DDBJ whole genome shotgun (WGS) entry which is preliminary data.</text>
</comment>
<keyword evidence="3" id="KW-1185">Reference proteome</keyword>
<feature type="region of interest" description="Disordered" evidence="1">
    <location>
        <begin position="1"/>
        <end position="269"/>
    </location>
</feature>
<feature type="compositionally biased region" description="Low complexity" evidence="1">
    <location>
        <begin position="98"/>
        <end position="124"/>
    </location>
</feature>
<feature type="compositionally biased region" description="Low complexity" evidence="1">
    <location>
        <begin position="993"/>
        <end position="1007"/>
    </location>
</feature>
<feature type="compositionally biased region" description="Basic and acidic residues" evidence="1">
    <location>
        <begin position="313"/>
        <end position="322"/>
    </location>
</feature>
<name>A0A642UNG2_DIURU</name>
<feature type="region of interest" description="Disordered" evidence="1">
    <location>
        <begin position="630"/>
        <end position="671"/>
    </location>
</feature>
<feature type="compositionally biased region" description="Acidic residues" evidence="1">
    <location>
        <begin position="244"/>
        <end position="254"/>
    </location>
</feature>
<feature type="compositionally biased region" description="Low complexity" evidence="1">
    <location>
        <begin position="952"/>
        <end position="966"/>
    </location>
</feature>
<proteinExistence type="predicted"/>
<protein>
    <submittedName>
        <fullName evidence="2">Uncharacterized protein</fullName>
    </submittedName>
</protein>
<feature type="region of interest" description="Disordered" evidence="1">
    <location>
        <begin position="697"/>
        <end position="746"/>
    </location>
</feature>
<feature type="region of interest" description="Disordered" evidence="1">
    <location>
        <begin position="865"/>
        <end position="1007"/>
    </location>
</feature>
<evidence type="ECO:0000313" key="2">
    <source>
        <dbReference type="EMBL" id="KAA8898617.1"/>
    </source>
</evidence>
<dbReference type="GeneID" id="54783288"/>
<feature type="region of interest" description="Disordered" evidence="1">
    <location>
        <begin position="467"/>
        <end position="520"/>
    </location>
</feature>
<feature type="region of interest" description="Disordered" evidence="1">
    <location>
        <begin position="297"/>
        <end position="322"/>
    </location>
</feature>
<sequence>MPEGKGRFKKLTTLSGWTQAPSSPKKPQPAPAPSFYQPAQEPEPTGLKKLTAGDKWESPFRGQEGEQQKPKANPYQQFKEGNKLDAITVPEKFRTQRRPAAGAARPAAAKAAAKPATAATGAAADKTKDAKTAADAKDVKAEEAKDVKAVVPVTDTNASTKSLKDEPVNDLESERPLTAAERESAKPKDDEKLITDEDDVTDAPKEKLITDETANPAVESADYADVDEDSQQLKELADNPEVAENVEEAAELEVEAEKAGNQADALEEKREEVVDELGVTGEAVSVSGDPTDAIVERIKKDPPSLTSIPQTEKYSKIEEDSRYEEFKDRPAMLKRYQELSEQGVSASTSTADDPNALIDLGGGLKMKQSDLLAMAAKRVAPVLANINDAVGKTRDDDEARRQLDIQHKAKGHENSLLAELDKFKGKLGKKHEKRAKVVGEHKENINRMKKGVEARDAEYQKKINDEIDQLHKDSASRETKAAEKHESDRDTVHKNHEELVATKKQELEDAKTKHAETTTKIEELEEAKSKYHDENSELRTKLEALQAKVDEEQVKVDKVKGEYEEEAAVVAKNKEKIAGLRTKISESKETVETKRHERDGLKQAVDVLAASIAGYSAKLATLQNDKEARQVRLNDAQQKRSDWENQKASMAAEVAAEHERQRLQAQHEAETKKVQRELELNQLKEEQAVAEERERLLRLKEEREAQERARADAETKRQDRVKKREAERAQLLEEKSKLDAEYTAAEAQRKKELDQLALEIDQLKSNQSERALDLKANAERAIAELEAEQEQLRAEHEENMRLYQEKLDLEELQKSRLKKEGEHSARLAELQAERRRVAEASGEDAYPADLKAKIEALQKENEILNKKILNDDDSYKDKKRVVDTTELDHAQKNPPKTGQQKYRSLLDPPKNKSSTSVASGKSGSSSKDSSWNRLKKKFSREDPPKAVPAPVAGQSSASKQRSAAASTPAKEALAVPAVPKNTTPLTRKDSVGVASSAASSAASEYETYSVYEEVSSEEFERNKHNPDYFQVSHEEFERHNKPHVEETA</sequence>
<dbReference type="Proteomes" id="UP000449547">
    <property type="component" value="Unassembled WGS sequence"/>
</dbReference>
<feature type="compositionally biased region" description="Basic and acidic residues" evidence="1">
    <location>
        <begin position="51"/>
        <end position="69"/>
    </location>
</feature>
<feature type="compositionally biased region" description="Low complexity" evidence="1">
    <location>
        <begin position="912"/>
        <end position="929"/>
    </location>
</feature>
<dbReference type="AlphaFoldDB" id="A0A642UNG2"/>
<dbReference type="VEuPathDB" id="FungiDB:DIURU_004637"/>
<dbReference type="EMBL" id="SWFT01000139">
    <property type="protein sequence ID" value="KAA8898617.1"/>
    <property type="molecule type" value="Genomic_DNA"/>
</dbReference>
<gene>
    <name evidence="2" type="ORF">DIURU_004637</name>
</gene>
<feature type="compositionally biased region" description="Basic and acidic residues" evidence="1">
    <location>
        <begin position="630"/>
        <end position="645"/>
    </location>
</feature>
<evidence type="ECO:0000256" key="1">
    <source>
        <dbReference type="SAM" id="MobiDB-lite"/>
    </source>
</evidence>
<organism evidence="2 3">
    <name type="scientific">Diutina rugosa</name>
    <name type="common">Yeast</name>
    <name type="synonym">Candida rugosa</name>
    <dbReference type="NCBI Taxonomy" id="5481"/>
    <lineage>
        <taxon>Eukaryota</taxon>
        <taxon>Fungi</taxon>
        <taxon>Dikarya</taxon>
        <taxon>Ascomycota</taxon>
        <taxon>Saccharomycotina</taxon>
        <taxon>Pichiomycetes</taxon>
        <taxon>Debaryomycetaceae</taxon>
        <taxon>Diutina</taxon>
    </lineage>
</organism>
<feature type="compositionally biased region" description="Basic and acidic residues" evidence="1">
    <location>
        <begin position="125"/>
        <end position="148"/>
    </location>
</feature>
<evidence type="ECO:0000313" key="3">
    <source>
        <dbReference type="Proteomes" id="UP000449547"/>
    </source>
</evidence>
<feature type="compositionally biased region" description="Basic and acidic residues" evidence="1">
    <location>
        <begin position="865"/>
        <end position="891"/>
    </location>
</feature>
<feature type="compositionally biased region" description="Basic and acidic residues" evidence="1">
    <location>
        <begin position="162"/>
        <end position="195"/>
    </location>
</feature>
<feature type="compositionally biased region" description="Basic and acidic residues" evidence="1">
    <location>
        <begin position="655"/>
        <end position="671"/>
    </location>
</feature>
<reference evidence="2 3" key="1">
    <citation type="submission" date="2019-07" db="EMBL/GenBank/DDBJ databases">
        <title>Genome assembly of two rare yeast pathogens: Diutina rugosa and Trichomonascus ciferrii.</title>
        <authorList>
            <person name="Mixao V."/>
            <person name="Saus E."/>
            <person name="Hansen A."/>
            <person name="Lass-Flor C."/>
            <person name="Gabaldon T."/>
        </authorList>
    </citation>
    <scope>NUCLEOTIDE SEQUENCE [LARGE SCALE GENOMIC DNA]</scope>
    <source>
        <strain evidence="2 3">CBS 613</strain>
    </source>
</reference>